<dbReference type="NCBIfam" id="TIGR00619">
    <property type="entry name" value="sbcd"/>
    <property type="match status" value="1"/>
</dbReference>
<gene>
    <name evidence="7" type="primary">sbcD</name>
    <name evidence="10" type="ORF">EV690_2028</name>
</gene>
<evidence type="ECO:0000256" key="1">
    <source>
        <dbReference type="ARBA" id="ARBA00010555"/>
    </source>
</evidence>
<dbReference type="GO" id="GO:0006310">
    <property type="term" value="P:DNA recombination"/>
    <property type="evidence" value="ECO:0007669"/>
    <property type="project" value="UniProtKB-KW"/>
</dbReference>
<sequence>MDLSLKILHTADWHIGHQLHGYHRNFEHQQFLDWLLEQLDIQQVDVLCVSGDIFDSATPSAQSWQQLYQFLADATRCCPGLQVIITAGNHDSPSKISAPSELLSNFDLHLIGQVYKDEQGVQQLNRLLIPMKKRSGEVLGWALAVPFLRASDLILDGQIGDGQLRWQKAIFELYHQLGKLADSVRQDGQMLLAMGHAHVRGGQISELSERQILLGGEHALPADVFPRHCDYVALGHLHLGQQIRCKLPMHYSGSPLPLSFAERRYHHHVQLLNWQNGHLSVEPLAVPRSCEMLQVPNQAKPLKEVLSELRNLPDLGPVSESSPYLEVQVFLDKPQAHLREQVMQVLADKGVRLTRIRSVYPQTEQSSEQPYMGKDLDDLSPQQVFELCYRRSYHAAPSKDLEQAFAQVVRQVEEMQ</sequence>
<dbReference type="GO" id="GO:0006260">
    <property type="term" value="P:DNA replication"/>
    <property type="evidence" value="ECO:0007669"/>
    <property type="project" value="UniProtKB-KW"/>
</dbReference>
<comment type="similarity">
    <text evidence="1 7">Belongs to the SbcD family.</text>
</comment>
<dbReference type="InterPro" id="IPR050535">
    <property type="entry name" value="DNA_Repair-Maintenance_Comp"/>
</dbReference>
<keyword evidence="7" id="KW-0233">DNA recombination</keyword>
<dbReference type="InterPro" id="IPR004593">
    <property type="entry name" value="SbcD"/>
</dbReference>
<feature type="domain" description="Nuclease SbcCD subunit D C-terminal" evidence="9">
    <location>
        <begin position="292"/>
        <end position="392"/>
    </location>
</feature>
<dbReference type="Gene3D" id="3.60.21.10">
    <property type="match status" value="1"/>
</dbReference>
<evidence type="ECO:0000256" key="6">
    <source>
        <dbReference type="ARBA" id="ARBA00022839"/>
    </source>
</evidence>
<dbReference type="EMBL" id="SMGD01000013">
    <property type="protein sequence ID" value="TCK51935.1"/>
    <property type="molecule type" value="Genomic_DNA"/>
</dbReference>
<keyword evidence="4 7" id="KW-0540">Nuclease</keyword>
<dbReference type="GO" id="GO:0004519">
    <property type="term" value="F:endonuclease activity"/>
    <property type="evidence" value="ECO:0007669"/>
    <property type="project" value="UniProtKB-KW"/>
</dbReference>
<evidence type="ECO:0000256" key="4">
    <source>
        <dbReference type="ARBA" id="ARBA00022722"/>
    </source>
</evidence>
<feature type="domain" description="Calcineurin-like phosphoesterase" evidence="8">
    <location>
        <begin position="5"/>
        <end position="238"/>
    </location>
</feature>
<dbReference type="PANTHER" id="PTHR30337:SF0">
    <property type="entry name" value="NUCLEASE SBCCD SUBUNIT D"/>
    <property type="match status" value="1"/>
</dbReference>
<dbReference type="PANTHER" id="PTHR30337">
    <property type="entry name" value="COMPONENT OF ATP-DEPENDENT DSDNA EXONUCLEASE"/>
    <property type="match status" value="1"/>
</dbReference>
<keyword evidence="7" id="KW-0235">DNA replication</keyword>
<dbReference type="GO" id="GO:0008408">
    <property type="term" value="F:3'-5' exonuclease activity"/>
    <property type="evidence" value="ECO:0007669"/>
    <property type="project" value="InterPro"/>
</dbReference>
<comment type="caution">
    <text evidence="10">The sequence shown here is derived from an EMBL/GenBank/DDBJ whole genome shotgun (WGS) entry which is preliminary data.</text>
</comment>
<dbReference type="SUPFAM" id="SSF56300">
    <property type="entry name" value="Metallo-dependent phosphatases"/>
    <property type="match status" value="1"/>
</dbReference>
<dbReference type="Pfam" id="PF00149">
    <property type="entry name" value="Metallophos"/>
    <property type="match status" value="1"/>
</dbReference>
<evidence type="ECO:0000256" key="2">
    <source>
        <dbReference type="ARBA" id="ARBA00011322"/>
    </source>
</evidence>
<dbReference type="InterPro" id="IPR004843">
    <property type="entry name" value="Calcineurin-like_PHP"/>
</dbReference>
<organism evidence="10 11">
    <name type="scientific">Celerinatantimonas diazotrophica</name>
    <dbReference type="NCBI Taxonomy" id="412034"/>
    <lineage>
        <taxon>Bacteria</taxon>
        <taxon>Pseudomonadati</taxon>
        <taxon>Pseudomonadota</taxon>
        <taxon>Gammaproteobacteria</taxon>
        <taxon>Celerinatantimonadaceae</taxon>
        <taxon>Celerinatantimonas</taxon>
    </lineage>
</organism>
<evidence type="ECO:0000313" key="11">
    <source>
        <dbReference type="Proteomes" id="UP000295565"/>
    </source>
</evidence>
<keyword evidence="5 7" id="KW-0378">Hydrolase</keyword>
<proteinExistence type="inferred from homology"/>
<evidence type="ECO:0000256" key="7">
    <source>
        <dbReference type="RuleBase" id="RU363069"/>
    </source>
</evidence>
<accession>A0A4R1JLJ9</accession>
<evidence type="ECO:0000259" key="9">
    <source>
        <dbReference type="Pfam" id="PF12320"/>
    </source>
</evidence>
<dbReference type="InterPro" id="IPR029052">
    <property type="entry name" value="Metallo-depent_PP-like"/>
</dbReference>
<dbReference type="AlphaFoldDB" id="A0A4R1JLJ9"/>
<dbReference type="CDD" id="cd00840">
    <property type="entry name" value="MPP_Mre11_N"/>
    <property type="match status" value="1"/>
</dbReference>
<keyword evidence="7" id="KW-0255">Endonuclease</keyword>
<dbReference type="OrthoDB" id="9773856at2"/>
<evidence type="ECO:0000259" key="8">
    <source>
        <dbReference type="Pfam" id="PF00149"/>
    </source>
</evidence>
<dbReference type="InterPro" id="IPR041796">
    <property type="entry name" value="Mre11_N"/>
</dbReference>
<dbReference type="Proteomes" id="UP000295565">
    <property type="component" value="Unassembled WGS sequence"/>
</dbReference>
<comment type="subunit">
    <text evidence="2 7">Heterodimer of SbcC and SbcD.</text>
</comment>
<keyword evidence="6 7" id="KW-0269">Exonuclease</keyword>
<dbReference type="InterPro" id="IPR026843">
    <property type="entry name" value="SbcD_C"/>
</dbReference>
<comment type="function">
    <text evidence="7">SbcCD cleaves DNA hairpin structures. These structures can inhibit DNA replication and are intermediates in certain DNA recombination reactions. The complex acts as a 3'-&gt;5' double strand exonuclease that can open hairpins. It also has a 5' single-strand endonuclease activity.</text>
</comment>
<keyword evidence="11" id="KW-1185">Reference proteome</keyword>
<dbReference type="RefSeq" id="WP_131912849.1">
    <property type="nucleotide sequence ID" value="NZ_OU594967.1"/>
</dbReference>
<evidence type="ECO:0000256" key="3">
    <source>
        <dbReference type="ARBA" id="ARBA00013365"/>
    </source>
</evidence>
<dbReference type="Pfam" id="PF12320">
    <property type="entry name" value="SbcD_C"/>
    <property type="match status" value="1"/>
</dbReference>
<name>A0A4R1JLJ9_9GAMM</name>
<evidence type="ECO:0000313" key="10">
    <source>
        <dbReference type="EMBL" id="TCK51935.1"/>
    </source>
</evidence>
<protein>
    <recommendedName>
        <fullName evidence="3 7">Nuclease SbcCD subunit D</fullName>
    </recommendedName>
</protein>
<reference evidence="10 11" key="1">
    <citation type="submission" date="2019-03" db="EMBL/GenBank/DDBJ databases">
        <title>Genomic Encyclopedia of Type Strains, Phase IV (KMG-IV): sequencing the most valuable type-strain genomes for metagenomic binning, comparative biology and taxonomic classification.</title>
        <authorList>
            <person name="Goeker M."/>
        </authorList>
    </citation>
    <scope>NUCLEOTIDE SEQUENCE [LARGE SCALE GENOMIC DNA]</scope>
    <source>
        <strain evidence="10 11">DSM 18577</strain>
    </source>
</reference>
<evidence type="ECO:0000256" key="5">
    <source>
        <dbReference type="ARBA" id="ARBA00022801"/>
    </source>
</evidence>